<comment type="caution">
    <text evidence="2">The sequence shown here is derived from an EMBL/GenBank/DDBJ whole genome shotgun (WGS) entry which is preliminary data.</text>
</comment>
<dbReference type="Proteomes" id="UP001174691">
    <property type="component" value="Unassembled WGS sequence"/>
</dbReference>
<reference evidence="2" key="1">
    <citation type="submission" date="2022-07" db="EMBL/GenBank/DDBJ databases">
        <title>Fungi with potential for degradation of polypropylene.</title>
        <authorList>
            <person name="Gostincar C."/>
        </authorList>
    </citation>
    <scope>NUCLEOTIDE SEQUENCE</scope>
    <source>
        <strain evidence="2">EXF-13287</strain>
    </source>
</reference>
<dbReference type="AlphaFoldDB" id="A0AA38VC70"/>
<organism evidence="2 3">
    <name type="scientific">Coniochaeta hoffmannii</name>
    <dbReference type="NCBI Taxonomy" id="91930"/>
    <lineage>
        <taxon>Eukaryota</taxon>
        <taxon>Fungi</taxon>
        <taxon>Dikarya</taxon>
        <taxon>Ascomycota</taxon>
        <taxon>Pezizomycotina</taxon>
        <taxon>Sordariomycetes</taxon>
        <taxon>Sordariomycetidae</taxon>
        <taxon>Coniochaetales</taxon>
        <taxon>Coniochaetaceae</taxon>
        <taxon>Coniochaeta</taxon>
    </lineage>
</organism>
<keyword evidence="3" id="KW-1185">Reference proteome</keyword>
<feature type="chain" id="PRO_5041370190" evidence="1">
    <location>
        <begin position="19"/>
        <end position="327"/>
    </location>
</feature>
<dbReference type="EMBL" id="JANBVN010000169">
    <property type="protein sequence ID" value="KAJ9136806.1"/>
    <property type="molecule type" value="Genomic_DNA"/>
</dbReference>
<proteinExistence type="predicted"/>
<evidence type="ECO:0000256" key="1">
    <source>
        <dbReference type="SAM" id="SignalP"/>
    </source>
</evidence>
<feature type="signal peptide" evidence="1">
    <location>
        <begin position="1"/>
        <end position="18"/>
    </location>
</feature>
<accession>A0AA38VC70</accession>
<keyword evidence="1" id="KW-0732">Signal</keyword>
<sequence length="327" mass="33052">MLLKKVTPVLAVMSGVAAQRPSNMSICDYYTTALLTNNTAENQYTLLTLLVNTVVIGNYTMPNTGVAVPGILAPGTVNGTDVNLAPYFTGALASTNRGGSAGQSVNFLDGGGAAPLQMNMPANDTSSNQYFLLTHLYQFFGALLHCTQYSKPSFPAHTGDASMYEVHKFMALGPAEVTYFVTQVGLAASSFGVADSDVAAVGAALVSLFGKRCSPAVEVVPPQGPALQAICVEPECPTADDAVCGLYDDVVEPGNATMTGGNGTMSMTTTGTGGAVTMTMTTTDASGSVMTVTSTGSGPSATVSTAGAAAKGLSLLAVAAGVAALLL</sequence>
<evidence type="ECO:0000313" key="3">
    <source>
        <dbReference type="Proteomes" id="UP001174691"/>
    </source>
</evidence>
<evidence type="ECO:0000313" key="2">
    <source>
        <dbReference type="EMBL" id="KAJ9136806.1"/>
    </source>
</evidence>
<gene>
    <name evidence="2" type="ORF">NKR19_g8416</name>
</gene>
<protein>
    <submittedName>
        <fullName evidence="2">Globin</fullName>
    </submittedName>
</protein>
<name>A0AA38VC70_9PEZI</name>